<dbReference type="SUPFAM" id="SSF50939">
    <property type="entry name" value="Sialidases"/>
    <property type="match status" value="1"/>
</dbReference>
<dbReference type="Gene3D" id="2.60.40.10">
    <property type="entry name" value="Immunoglobulins"/>
    <property type="match status" value="2"/>
</dbReference>
<organism evidence="1">
    <name type="scientific">viral metagenome</name>
    <dbReference type="NCBI Taxonomy" id="1070528"/>
    <lineage>
        <taxon>unclassified sequences</taxon>
        <taxon>metagenomes</taxon>
        <taxon>organismal metagenomes</taxon>
    </lineage>
</organism>
<accession>A0A6C0JGD9</accession>
<sequence>MALQPDPGYYPALSNGNFQLYQYEPFFYRFSYTPSSAPLSNTSVNLYNYLVSDSSGVTFKGPSGYNTISSATGETLVLVGAAGLVYSNTVFAGKGRFTDLSGNPLVSNVVVYANEPFAGISFKTVAAMNPATAFVQPPLPAQLKFVGVTSNLFQLQGLPAASGANVSYLFVASNANSQVVSSTINIQIKPERVQLFGGPVVQTLTVGTPITPITFTATAPVTASNLMYSLPSLPSGLGFTVSYSFPPTDPSGTAILTGTPTIDSPIGMTSNQLQYTLGVQATSVFSGRLSNSTTLTFSYTPTVIFTQPTNNAYLPTLTVGLPVPTTSAYRFNAKTVFGTGTSISSIRATGLPAGLSIFSSSGSAYLTGTPSAASSGTYTVTATDVSAGITGSIQVGIVAIQDVVTLSSFADDQLTFVIGRPLSNALPGYYSSNLSLTATSSTGQTLTFAYPQFSQAGITATSNVTGAGTVLTFGGTPTVLVPPTFGAVTAQTPTASTGIPILFSVVDDVFTWSYVTAKFQQNRVSTPLQLNATTLSGRVIISYSTSGLPQGLTCSRNGLISGTCLGGGSGAFTATASTGVSTLSRLYPYSVDPDTLLITTAAPSYSVAPSGPVPPIQTIATSHSGVPVTSYSLTQPSYGLTIGASTGIIGGTLSAPAQLINIAPIVVNALVGTFPMSSTFTLTSSTVPVNQQLAIGSNRITPLYTYLSVSLVSGAGVGTPLTGGTHANPYGDTPTTAASDIQSSGNNVVASFSQLGSNGQTIFGSLAYGDATALPLSLSAGFPTPTPPNDNWTTHRSAFSVAYSGSGSTWYALGQGQNVDLSPSASNDFGQVYLHVSSNNGATWTPGYYTAQTPANWAFAVTDTHQFPNNPFFPATLDSNWYDTGAVVLRRSGSIYMAGGGSLIRTSPSTGTTTPTMVRITSMTGGTLPPGEELATVVPLWTYPTGYFLAETRDFALDGSPWVAAGSDSNHVYAPASGNPSSGGAGDTICPTLKWSSNSGATWSNATSGGFNYTAGVVVYGGGRWVALGQDTTGDILDGVYRLKTSTNGKDWGSTVNLGLSRKATVSYANSQWIVADSNVVYMNNSNFSTGWASVTSPVQGISRFSGTFNVINPFGSNSVLTSPLQDTTIQLATPQSLNYAVMQYRYITPIVLTLLGQSNAYFFVNLDTVPLGLTFDTVAATFSGMPVNTGKTTVRVYATIGGSSYNYFDFFFEVYSPYPQKRQDTASAFTAYVRQEAIIAGAQFSRDSTAHPSQNTTVGAAMGPMSPEVATPPLPCCLPPPSVKN</sequence>
<protein>
    <submittedName>
        <fullName evidence="1">Uncharacterized protein</fullName>
    </submittedName>
</protein>
<dbReference type="InterPro" id="IPR013783">
    <property type="entry name" value="Ig-like_fold"/>
</dbReference>
<name>A0A6C0JGD9_9ZZZZ</name>
<evidence type="ECO:0000313" key="1">
    <source>
        <dbReference type="EMBL" id="QHU04443.1"/>
    </source>
</evidence>
<dbReference type="InterPro" id="IPR036278">
    <property type="entry name" value="Sialidase_sf"/>
</dbReference>
<dbReference type="EMBL" id="MN740401">
    <property type="protein sequence ID" value="QHU04443.1"/>
    <property type="molecule type" value="Genomic_DNA"/>
</dbReference>
<reference evidence="1" key="1">
    <citation type="journal article" date="2020" name="Nature">
        <title>Giant virus diversity and host interactions through global metagenomics.</title>
        <authorList>
            <person name="Schulz F."/>
            <person name="Roux S."/>
            <person name="Paez-Espino D."/>
            <person name="Jungbluth S."/>
            <person name="Walsh D.A."/>
            <person name="Denef V.J."/>
            <person name="McMahon K.D."/>
            <person name="Konstantinidis K.T."/>
            <person name="Eloe-Fadrosh E.A."/>
            <person name="Kyrpides N.C."/>
            <person name="Woyke T."/>
        </authorList>
    </citation>
    <scope>NUCLEOTIDE SEQUENCE</scope>
    <source>
        <strain evidence="1">GVMAG-M-3300027708-51</strain>
    </source>
</reference>
<proteinExistence type="predicted"/>